<comment type="caution">
    <text evidence="6">The sequence shown here is derived from an EMBL/GenBank/DDBJ whole genome shotgun (WGS) entry which is preliminary data.</text>
</comment>
<name>A0A8J1U039_OWEFU</name>
<evidence type="ECO:0000313" key="7">
    <source>
        <dbReference type="Proteomes" id="UP000749559"/>
    </source>
</evidence>
<sequence>IPQKSKMAAVVGQNFLRIGRHQAPPVLATAYVQKRDASSTSLTAVKRGRGGRSSFSGVVATVFGASGFIGNSVVNRLGKIGSQVIIPYRGDPYWCQKLKLCGDLGQILFQPYQVTDEASIRKALKYSNTVINLVGRDWETKNFKFDDVNNKAARLIAKVAREEGIERLIHFSALNASDSPQKIYTKEGSEFLRTKAEGENAVREEFPDATIIRPSDVFGREDHFFYYYANAARRSRVLNTMPMWEKGERTIKQPVFLGDVAEGVINALLDPDAPGKVYEAVGPHQYYLCDLVDYFYRIMRWRNFKRTYMFPTFWAKVAAMSQLPNRPPLSPDKIEREFITDRPTGCPTLEDLGVKTLTSIEKRAFYDLKAFKANAYYDENLGEFAEASPPPKYVPA</sequence>
<dbReference type="CDD" id="cd05271">
    <property type="entry name" value="NDUFA9_like_SDR_a"/>
    <property type="match status" value="1"/>
</dbReference>
<dbReference type="AlphaFoldDB" id="A0A8J1U039"/>
<dbReference type="InterPro" id="IPR001509">
    <property type="entry name" value="Epimerase_deHydtase"/>
</dbReference>
<evidence type="ECO:0000256" key="3">
    <source>
        <dbReference type="ARBA" id="ARBA00042000"/>
    </source>
</evidence>
<protein>
    <recommendedName>
        <fullName evidence="2">NADH dehydrogenase [ubiquinone] 1 alpha subcomplex subunit 9, mitochondrial</fullName>
    </recommendedName>
    <alternativeName>
        <fullName evidence="4">Complex I-39kD</fullName>
    </alternativeName>
    <alternativeName>
        <fullName evidence="3">NADH-ubiquinone oxidoreductase 39 kDa subunit</fullName>
    </alternativeName>
</protein>
<comment type="similarity">
    <text evidence="1">Belongs to the complex I NDUFA9 subunit family.</text>
</comment>
<accession>A0A8J1U039</accession>
<dbReference type="PANTHER" id="PTHR12126">
    <property type="entry name" value="NADH-UBIQUINONE OXIDOREDUCTASE 39 KDA SUBUNIT-RELATED"/>
    <property type="match status" value="1"/>
</dbReference>
<dbReference type="InterPro" id="IPR051207">
    <property type="entry name" value="ComplexI_NDUFA9_subunit"/>
</dbReference>
<reference evidence="6" key="1">
    <citation type="submission" date="2022-03" db="EMBL/GenBank/DDBJ databases">
        <authorList>
            <person name="Martin C."/>
        </authorList>
    </citation>
    <scope>NUCLEOTIDE SEQUENCE</scope>
</reference>
<evidence type="ECO:0000256" key="1">
    <source>
        <dbReference type="ARBA" id="ARBA00038501"/>
    </source>
</evidence>
<dbReference type="Pfam" id="PF01370">
    <property type="entry name" value="Epimerase"/>
    <property type="match status" value="1"/>
</dbReference>
<keyword evidence="7" id="KW-1185">Reference proteome</keyword>
<dbReference type="Gene3D" id="3.40.50.720">
    <property type="entry name" value="NAD(P)-binding Rossmann-like Domain"/>
    <property type="match status" value="1"/>
</dbReference>
<dbReference type="SUPFAM" id="SSF51735">
    <property type="entry name" value="NAD(P)-binding Rossmann-fold domains"/>
    <property type="match status" value="1"/>
</dbReference>
<gene>
    <name evidence="6" type="ORF">OFUS_LOCUS12389</name>
</gene>
<dbReference type="InterPro" id="IPR036291">
    <property type="entry name" value="NAD(P)-bd_dom_sf"/>
</dbReference>
<evidence type="ECO:0000256" key="4">
    <source>
        <dbReference type="ARBA" id="ARBA00043145"/>
    </source>
</evidence>
<evidence type="ECO:0000313" key="6">
    <source>
        <dbReference type="EMBL" id="CAH1786501.1"/>
    </source>
</evidence>
<evidence type="ECO:0000256" key="2">
    <source>
        <dbReference type="ARBA" id="ARBA00040720"/>
    </source>
</evidence>
<organism evidence="6 7">
    <name type="scientific">Owenia fusiformis</name>
    <name type="common">Polychaete worm</name>
    <dbReference type="NCBI Taxonomy" id="6347"/>
    <lineage>
        <taxon>Eukaryota</taxon>
        <taxon>Metazoa</taxon>
        <taxon>Spiralia</taxon>
        <taxon>Lophotrochozoa</taxon>
        <taxon>Annelida</taxon>
        <taxon>Polychaeta</taxon>
        <taxon>Sedentaria</taxon>
        <taxon>Canalipalpata</taxon>
        <taxon>Sabellida</taxon>
        <taxon>Oweniida</taxon>
        <taxon>Oweniidae</taxon>
        <taxon>Owenia</taxon>
    </lineage>
</organism>
<dbReference type="Proteomes" id="UP000749559">
    <property type="component" value="Unassembled WGS sequence"/>
</dbReference>
<comment type="subunit">
    <text evidence="5">Complex I is composed of 45 different subunits. This a component of the hydrophobic protein fraction. Interacts with BLOC1S1. Interacts with SLC2A4. Interacts with CLOCK. Interacts with RAB5IF.</text>
</comment>
<feature type="non-terminal residue" evidence="6">
    <location>
        <position position="396"/>
    </location>
</feature>
<evidence type="ECO:0000256" key="5">
    <source>
        <dbReference type="ARBA" id="ARBA00046455"/>
    </source>
</evidence>
<dbReference type="GO" id="GO:0005739">
    <property type="term" value="C:mitochondrion"/>
    <property type="evidence" value="ECO:0007669"/>
    <property type="project" value="TreeGrafter"/>
</dbReference>
<dbReference type="EMBL" id="CAIIXF020000006">
    <property type="protein sequence ID" value="CAH1786501.1"/>
    <property type="molecule type" value="Genomic_DNA"/>
</dbReference>
<dbReference type="GO" id="GO:0044877">
    <property type="term" value="F:protein-containing complex binding"/>
    <property type="evidence" value="ECO:0007669"/>
    <property type="project" value="TreeGrafter"/>
</dbReference>
<dbReference type="OrthoDB" id="275457at2759"/>
<proteinExistence type="inferred from homology"/>
<dbReference type="PANTHER" id="PTHR12126:SF11">
    <property type="entry name" value="NADH DEHYDROGENASE [UBIQUINONE] 1 ALPHA SUBCOMPLEX SUBUNIT 9, MITOCHONDRIAL"/>
    <property type="match status" value="1"/>
</dbReference>